<proteinExistence type="predicted"/>
<dbReference type="Proteomes" id="UP001304895">
    <property type="component" value="Unassembled WGS sequence"/>
</dbReference>
<sequence length="105" mass="11484">MTPAYRLLKEASSPIADGAPSRRALQGFSSPYSDSAVLTQGWVSFVDASRWREVRVIQESRLYSKQRGMLLQLTTSQRSNVPLGRVVCQGKWGIARAVGGVNSVS</sequence>
<evidence type="ECO:0000313" key="1">
    <source>
        <dbReference type="EMBL" id="KAK4132074.1"/>
    </source>
</evidence>
<keyword evidence="2" id="KW-1185">Reference proteome</keyword>
<name>A0AAN6UG44_9PEZI</name>
<protein>
    <submittedName>
        <fullName evidence="1">Uncharacterized protein</fullName>
    </submittedName>
</protein>
<organism evidence="1 2">
    <name type="scientific">Trichocladium antarcticum</name>
    <dbReference type="NCBI Taxonomy" id="1450529"/>
    <lineage>
        <taxon>Eukaryota</taxon>
        <taxon>Fungi</taxon>
        <taxon>Dikarya</taxon>
        <taxon>Ascomycota</taxon>
        <taxon>Pezizomycotina</taxon>
        <taxon>Sordariomycetes</taxon>
        <taxon>Sordariomycetidae</taxon>
        <taxon>Sordariales</taxon>
        <taxon>Chaetomiaceae</taxon>
        <taxon>Trichocladium</taxon>
    </lineage>
</organism>
<dbReference type="EMBL" id="MU853420">
    <property type="protein sequence ID" value="KAK4132074.1"/>
    <property type="molecule type" value="Genomic_DNA"/>
</dbReference>
<dbReference type="AlphaFoldDB" id="A0AAN6UG44"/>
<gene>
    <name evidence="1" type="ORF">BT67DRAFT_134661</name>
</gene>
<reference evidence="1" key="2">
    <citation type="submission" date="2023-05" db="EMBL/GenBank/DDBJ databases">
        <authorList>
            <consortium name="Lawrence Berkeley National Laboratory"/>
            <person name="Steindorff A."/>
            <person name="Hensen N."/>
            <person name="Bonometti L."/>
            <person name="Westerberg I."/>
            <person name="Brannstrom I.O."/>
            <person name="Guillou S."/>
            <person name="Cros-Aarteil S."/>
            <person name="Calhoun S."/>
            <person name="Haridas S."/>
            <person name="Kuo A."/>
            <person name="Mondo S."/>
            <person name="Pangilinan J."/>
            <person name="Riley R."/>
            <person name="Labutti K."/>
            <person name="Andreopoulos B."/>
            <person name="Lipzen A."/>
            <person name="Chen C."/>
            <person name="Yanf M."/>
            <person name="Daum C."/>
            <person name="Ng V."/>
            <person name="Clum A."/>
            <person name="Ohm R."/>
            <person name="Martin F."/>
            <person name="Silar P."/>
            <person name="Natvig D."/>
            <person name="Lalanne C."/>
            <person name="Gautier V."/>
            <person name="Ament-Velasquez S.L."/>
            <person name="Kruys A."/>
            <person name="Hutchinson M.I."/>
            <person name="Powell A.J."/>
            <person name="Barry K."/>
            <person name="Miller A.N."/>
            <person name="Grigoriev I.V."/>
            <person name="Debuchy R."/>
            <person name="Gladieux P."/>
            <person name="Thoren M.H."/>
            <person name="Johannesson H."/>
        </authorList>
    </citation>
    <scope>NUCLEOTIDE SEQUENCE</scope>
    <source>
        <strain evidence="1">CBS 123565</strain>
    </source>
</reference>
<comment type="caution">
    <text evidence="1">The sequence shown here is derived from an EMBL/GenBank/DDBJ whole genome shotgun (WGS) entry which is preliminary data.</text>
</comment>
<evidence type="ECO:0000313" key="2">
    <source>
        <dbReference type="Proteomes" id="UP001304895"/>
    </source>
</evidence>
<reference evidence="1" key="1">
    <citation type="journal article" date="2023" name="Mol. Phylogenet. Evol.">
        <title>Genome-scale phylogeny and comparative genomics of the fungal order Sordariales.</title>
        <authorList>
            <person name="Hensen N."/>
            <person name="Bonometti L."/>
            <person name="Westerberg I."/>
            <person name="Brannstrom I.O."/>
            <person name="Guillou S."/>
            <person name="Cros-Aarteil S."/>
            <person name="Calhoun S."/>
            <person name="Haridas S."/>
            <person name="Kuo A."/>
            <person name="Mondo S."/>
            <person name="Pangilinan J."/>
            <person name="Riley R."/>
            <person name="LaButti K."/>
            <person name="Andreopoulos B."/>
            <person name="Lipzen A."/>
            <person name="Chen C."/>
            <person name="Yan M."/>
            <person name="Daum C."/>
            <person name="Ng V."/>
            <person name="Clum A."/>
            <person name="Steindorff A."/>
            <person name="Ohm R.A."/>
            <person name="Martin F."/>
            <person name="Silar P."/>
            <person name="Natvig D.O."/>
            <person name="Lalanne C."/>
            <person name="Gautier V."/>
            <person name="Ament-Velasquez S.L."/>
            <person name="Kruys A."/>
            <person name="Hutchinson M.I."/>
            <person name="Powell A.J."/>
            <person name="Barry K."/>
            <person name="Miller A.N."/>
            <person name="Grigoriev I.V."/>
            <person name="Debuchy R."/>
            <person name="Gladieux P."/>
            <person name="Hiltunen Thoren M."/>
            <person name="Johannesson H."/>
        </authorList>
    </citation>
    <scope>NUCLEOTIDE SEQUENCE</scope>
    <source>
        <strain evidence="1">CBS 123565</strain>
    </source>
</reference>
<accession>A0AAN6UG44</accession>